<dbReference type="InterPro" id="IPR029068">
    <property type="entry name" value="Glyas_Bleomycin-R_OHBP_Dase"/>
</dbReference>
<dbReference type="PANTHER" id="PTHR39175:SF1">
    <property type="entry name" value="FAMILY PROTEIN, PUTATIVE (AFU_ORTHOLOGUE AFUA_3G15060)-RELATED"/>
    <property type="match status" value="1"/>
</dbReference>
<evidence type="ECO:0000313" key="2">
    <source>
        <dbReference type="EMBL" id="MFB9313304.1"/>
    </source>
</evidence>
<name>A0ABV5K985_9ACTN</name>
<dbReference type="Proteomes" id="UP001589750">
    <property type="component" value="Unassembled WGS sequence"/>
</dbReference>
<dbReference type="EMBL" id="JBHMDG010000012">
    <property type="protein sequence ID" value="MFB9313304.1"/>
    <property type="molecule type" value="Genomic_DNA"/>
</dbReference>
<sequence>MRLHHVQVGCPPGGEDAARAFYVDGLGLTEVAKPEALRARGGAWFRARDDDGAVTAELHVGVEDPFRPAVRAHPALLLDDVAGLDRTADRLAAAGHEVDHTERHTFDGFVRVHVRDPHGNRVELLVPA</sequence>
<dbReference type="InterPro" id="IPR004360">
    <property type="entry name" value="Glyas_Fos-R_dOase_dom"/>
</dbReference>
<dbReference type="Pfam" id="PF00903">
    <property type="entry name" value="Glyoxalase"/>
    <property type="match status" value="1"/>
</dbReference>
<dbReference type="PANTHER" id="PTHR39175">
    <property type="entry name" value="FAMILY PROTEIN, PUTATIVE (AFU_ORTHOLOGUE AFUA_3G15060)-RELATED"/>
    <property type="match status" value="1"/>
</dbReference>
<comment type="caution">
    <text evidence="2">The sequence shown here is derived from an EMBL/GenBank/DDBJ whole genome shotgun (WGS) entry which is preliminary data.</text>
</comment>
<dbReference type="SUPFAM" id="SSF54593">
    <property type="entry name" value="Glyoxalase/Bleomycin resistance protein/Dihydroxybiphenyl dioxygenase"/>
    <property type="match status" value="1"/>
</dbReference>
<gene>
    <name evidence="2" type="ORF">ACFFRI_09640</name>
</gene>
<accession>A0ABV5K985</accession>
<keyword evidence="3" id="KW-1185">Reference proteome</keyword>
<protein>
    <submittedName>
        <fullName evidence="2">VOC family protein</fullName>
    </submittedName>
</protein>
<reference evidence="2 3" key="1">
    <citation type="submission" date="2024-09" db="EMBL/GenBank/DDBJ databases">
        <authorList>
            <person name="Sun Q."/>
            <person name="Mori K."/>
        </authorList>
    </citation>
    <scope>NUCLEOTIDE SEQUENCE [LARGE SCALE GENOMIC DNA]</scope>
    <source>
        <strain evidence="2 3">JCM 9626</strain>
    </source>
</reference>
<proteinExistence type="predicted"/>
<dbReference type="InterPro" id="IPR037523">
    <property type="entry name" value="VOC_core"/>
</dbReference>
<evidence type="ECO:0000259" key="1">
    <source>
        <dbReference type="PROSITE" id="PS51819"/>
    </source>
</evidence>
<evidence type="ECO:0000313" key="3">
    <source>
        <dbReference type="Proteomes" id="UP001589750"/>
    </source>
</evidence>
<feature type="domain" description="VOC" evidence="1">
    <location>
        <begin position="2"/>
        <end position="127"/>
    </location>
</feature>
<dbReference type="PROSITE" id="PS51819">
    <property type="entry name" value="VOC"/>
    <property type="match status" value="1"/>
</dbReference>
<dbReference type="Gene3D" id="3.10.180.10">
    <property type="entry name" value="2,3-Dihydroxybiphenyl 1,2-Dioxygenase, domain 1"/>
    <property type="match status" value="1"/>
</dbReference>
<dbReference type="RefSeq" id="WP_140008047.1">
    <property type="nucleotide sequence ID" value="NZ_JBHMDG010000012.1"/>
</dbReference>
<organism evidence="2 3">
    <name type="scientific">Nocardioides plantarum</name>
    <dbReference type="NCBI Taxonomy" id="29299"/>
    <lineage>
        <taxon>Bacteria</taxon>
        <taxon>Bacillati</taxon>
        <taxon>Actinomycetota</taxon>
        <taxon>Actinomycetes</taxon>
        <taxon>Propionibacteriales</taxon>
        <taxon>Nocardioidaceae</taxon>
        <taxon>Nocardioides</taxon>
    </lineage>
</organism>